<evidence type="ECO:0000313" key="2">
    <source>
        <dbReference type="EMBL" id="SFA49686.1"/>
    </source>
</evidence>
<sequence>MRDRLQGRAVTVARAAGPLIESARTWNDPRRRAERKIRRTRRRATFFGAASGSSAVGTAMVAVAAAPEWVIVGGAGATALLAVPSVAALAAYRRLRGELLPAARPAPRTLPPYGSAAREPIDRLRRSEQSLHELLGIVSRSGTVAEDDVQDTSRIAAAAAASLTAAADDVVAMERAAEGSEAAAAHLRSAIASTAARLRDGVEQYDGLVAAAALLTAPASGSAAGPASRRDALQFATDRLEGWAYGLDRLDRSNRP</sequence>
<gene>
    <name evidence="2" type="ORF">SAMN05444374_105257</name>
</gene>
<dbReference type="Pfam" id="PF25587">
    <property type="entry name" value="Rv2743c"/>
    <property type="match status" value="1"/>
</dbReference>
<dbReference type="EMBL" id="FOJN01000005">
    <property type="protein sequence ID" value="SFA49686.1"/>
    <property type="molecule type" value="Genomic_DNA"/>
</dbReference>
<dbReference type="GeneID" id="85485706"/>
<accession>A0A1I0TFB5</accession>
<dbReference type="NCBIfam" id="NF047839">
    <property type="entry name" value="PspM_Rv2743c"/>
    <property type="match status" value="1"/>
</dbReference>
<evidence type="ECO:0008006" key="4">
    <source>
        <dbReference type="Google" id="ProtNLM"/>
    </source>
</evidence>
<dbReference type="AlphaFoldDB" id="A0A1I0TFB5"/>
<name>A0A1I0TFB5_9NOCA</name>
<feature type="transmembrane region" description="Helical" evidence="1">
    <location>
        <begin position="44"/>
        <end position="63"/>
    </location>
</feature>
<keyword evidence="1" id="KW-0812">Transmembrane</keyword>
<keyword evidence="1" id="KW-0472">Membrane</keyword>
<protein>
    <recommendedName>
        <fullName evidence="4">Alanine rich transmembrane protein</fullName>
    </recommendedName>
</protein>
<feature type="transmembrane region" description="Helical" evidence="1">
    <location>
        <begin position="69"/>
        <end position="92"/>
    </location>
</feature>
<evidence type="ECO:0000256" key="1">
    <source>
        <dbReference type="SAM" id="Phobius"/>
    </source>
</evidence>
<keyword evidence="1" id="KW-1133">Transmembrane helix</keyword>
<dbReference type="InterPro" id="IPR057952">
    <property type="entry name" value="Rv2743c-like"/>
</dbReference>
<evidence type="ECO:0000313" key="3">
    <source>
        <dbReference type="Proteomes" id="UP000182054"/>
    </source>
</evidence>
<proteinExistence type="predicted"/>
<reference evidence="2 3" key="1">
    <citation type="submission" date="2016-10" db="EMBL/GenBank/DDBJ databases">
        <authorList>
            <person name="de Groot N.N."/>
        </authorList>
    </citation>
    <scope>NUCLEOTIDE SEQUENCE [LARGE SCALE GENOMIC DNA]</scope>
    <source>
        <strain evidence="2 3">DSM 44908</strain>
    </source>
</reference>
<dbReference type="Proteomes" id="UP000182054">
    <property type="component" value="Unassembled WGS sequence"/>
</dbReference>
<organism evidence="2 3">
    <name type="scientific">Rhodococcoides kroppenstedtii</name>
    <dbReference type="NCBI Taxonomy" id="293050"/>
    <lineage>
        <taxon>Bacteria</taxon>
        <taxon>Bacillati</taxon>
        <taxon>Actinomycetota</taxon>
        <taxon>Actinomycetes</taxon>
        <taxon>Mycobacteriales</taxon>
        <taxon>Nocardiaceae</taxon>
        <taxon>Rhodococcoides</taxon>
    </lineage>
</organism>
<dbReference type="RefSeq" id="WP_068365442.1">
    <property type="nucleotide sequence ID" value="NZ_FOJN01000005.1"/>
</dbReference>